<keyword evidence="1" id="KW-1133">Transmembrane helix</keyword>
<dbReference type="InterPro" id="IPR025699">
    <property type="entry name" value="ABC2_memb-like"/>
</dbReference>
<gene>
    <name evidence="2" type="ORF">SDC9_139984</name>
</gene>
<comment type="caution">
    <text evidence="2">The sequence shown here is derived from an EMBL/GenBank/DDBJ whole genome shotgun (WGS) entry which is preliminary data.</text>
</comment>
<dbReference type="PANTHER" id="PTHR41309:SF2">
    <property type="entry name" value="MEMBRANE PROTEIN"/>
    <property type="match status" value="1"/>
</dbReference>
<dbReference type="EMBL" id="VSSQ01039732">
    <property type="protein sequence ID" value="MPM92848.1"/>
    <property type="molecule type" value="Genomic_DNA"/>
</dbReference>
<sequence length="235" mass="27036">MFKLIQKDLLVGLKIKSLKATIITFIFGLFLLTTFSYIFPTLLPMMITFIVVMNSFYYDSLNKSESFMASLSYKREDIVYSKYILTLIILFVSLIMIYVLYGINILSSARVMVLQDVSVSMATILLSFSIIIPIILKYGYKIGRIAAPIITIFVGYMTYKNTSAYEFINTGKETLLISFSRKIGTLIFKIFNLKNYDYKIMSMNVYLILIFGIGLTLFIISLYISLRIYKNKDLA</sequence>
<feature type="transmembrane region" description="Helical" evidence="1">
    <location>
        <begin position="142"/>
        <end position="159"/>
    </location>
</feature>
<evidence type="ECO:0008006" key="3">
    <source>
        <dbReference type="Google" id="ProtNLM"/>
    </source>
</evidence>
<feature type="transmembrane region" description="Helical" evidence="1">
    <location>
        <begin position="117"/>
        <end position="135"/>
    </location>
</feature>
<name>A0A645DUP1_9ZZZZ</name>
<dbReference type="Pfam" id="PF13346">
    <property type="entry name" value="ABC2_membrane_5"/>
    <property type="match status" value="1"/>
</dbReference>
<organism evidence="2">
    <name type="scientific">bioreactor metagenome</name>
    <dbReference type="NCBI Taxonomy" id="1076179"/>
    <lineage>
        <taxon>unclassified sequences</taxon>
        <taxon>metagenomes</taxon>
        <taxon>ecological metagenomes</taxon>
    </lineage>
</organism>
<protein>
    <recommendedName>
        <fullName evidence="3">ABC-2 type transporter domain-containing protein</fullName>
    </recommendedName>
</protein>
<feature type="transmembrane region" description="Helical" evidence="1">
    <location>
        <begin position="83"/>
        <end position="105"/>
    </location>
</feature>
<keyword evidence="1" id="KW-0812">Transmembrane</keyword>
<keyword evidence="1" id="KW-0472">Membrane</keyword>
<reference evidence="2" key="1">
    <citation type="submission" date="2019-08" db="EMBL/GenBank/DDBJ databases">
        <authorList>
            <person name="Kucharzyk K."/>
            <person name="Murdoch R.W."/>
            <person name="Higgins S."/>
            <person name="Loffler F."/>
        </authorList>
    </citation>
    <scope>NUCLEOTIDE SEQUENCE</scope>
</reference>
<dbReference type="AlphaFoldDB" id="A0A645DUP1"/>
<evidence type="ECO:0000313" key="2">
    <source>
        <dbReference type="EMBL" id="MPM92848.1"/>
    </source>
</evidence>
<feature type="transmembrane region" description="Helical" evidence="1">
    <location>
        <begin position="20"/>
        <end position="39"/>
    </location>
</feature>
<dbReference type="PANTHER" id="PTHR41309">
    <property type="entry name" value="MEMBRANE PROTEIN-RELATED"/>
    <property type="match status" value="1"/>
</dbReference>
<evidence type="ECO:0000256" key="1">
    <source>
        <dbReference type="SAM" id="Phobius"/>
    </source>
</evidence>
<accession>A0A645DUP1</accession>
<feature type="transmembrane region" description="Helical" evidence="1">
    <location>
        <begin position="205"/>
        <end position="226"/>
    </location>
</feature>
<proteinExistence type="predicted"/>